<evidence type="ECO:0000256" key="5">
    <source>
        <dbReference type="ARBA" id="ARBA00023136"/>
    </source>
</evidence>
<evidence type="ECO:0000256" key="8">
    <source>
        <dbReference type="SAM" id="MobiDB-lite"/>
    </source>
</evidence>
<dbReference type="Pfam" id="PF07686">
    <property type="entry name" value="V-set"/>
    <property type="match status" value="1"/>
</dbReference>
<reference evidence="11" key="2">
    <citation type="submission" date="2025-09" db="UniProtKB">
        <authorList>
            <consortium name="Ensembl"/>
        </authorList>
    </citation>
    <scope>IDENTIFICATION</scope>
</reference>
<dbReference type="SMART" id="SM00409">
    <property type="entry name" value="IG"/>
    <property type="match status" value="1"/>
</dbReference>
<dbReference type="Gene3D" id="2.60.40.10">
    <property type="entry name" value="Immunoglobulins"/>
    <property type="match status" value="1"/>
</dbReference>
<keyword evidence="3 9" id="KW-0732">Signal</keyword>
<evidence type="ECO:0000256" key="6">
    <source>
        <dbReference type="ARBA" id="ARBA00023157"/>
    </source>
</evidence>
<dbReference type="InterPro" id="IPR050671">
    <property type="entry name" value="CD300_family_receptors"/>
</dbReference>
<dbReference type="Ensembl" id="ENSUPAT00010009519.1">
    <property type="protein sequence ID" value="ENSUPAP00010008313.1"/>
    <property type="gene ID" value="ENSUPAG00010006679.1"/>
</dbReference>
<dbReference type="InterPro" id="IPR013783">
    <property type="entry name" value="Ig-like_fold"/>
</dbReference>
<dbReference type="GO" id="GO:0002376">
    <property type="term" value="P:immune system process"/>
    <property type="evidence" value="ECO:0007669"/>
    <property type="project" value="UniProtKB-KW"/>
</dbReference>
<feature type="signal peptide" evidence="9">
    <location>
        <begin position="1"/>
        <end position="23"/>
    </location>
</feature>
<evidence type="ECO:0000256" key="7">
    <source>
        <dbReference type="ARBA" id="ARBA00023170"/>
    </source>
</evidence>
<evidence type="ECO:0000256" key="9">
    <source>
        <dbReference type="SAM" id="SignalP"/>
    </source>
</evidence>
<dbReference type="FunFam" id="2.60.40.10:FF:000370">
    <property type="entry name" value="CMRF35-like molecule 1"/>
    <property type="match status" value="1"/>
</dbReference>
<keyword evidence="2" id="KW-0812">Transmembrane</keyword>
<evidence type="ECO:0000313" key="12">
    <source>
        <dbReference type="Proteomes" id="UP000694417"/>
    </source>
</evidence>
<dbReference type="GeneTree" id="ENSGT00940000159622"/>
<evidence type="ECO:0000256" key="3">
    <source>
        <dbReference type="ARBA" id="ARBA00022729"/>
    </source>
</evidence>
<evidence type="ECO:0000256" key="2">
    <source>
        <dbReference type="ARBA" id="ARBA00022692"/>
    </source>
</evidence>
<keyword evidence="7" id="KW-0675">Receptor</keyword>
<keyword evidence="6" id="KW-1015">Disulfide bond</keyword>
<dbReference type="CDD" id="cd05716">
    <property type="entry name" value="IgV_pIgR_like"/>
    <property type="match status" value="1"/>
</dbReference>
<dbReference type="PROSITE" id="PS50835">
    <property type="entry name" value="IG_LIKE"/>
    <property type="match status" value="1"/>
</dbReference>
<dbReference type="PANTHER" id="PTHR11860:SF117">
    <property type="entry name" value="PROTEIN CD300H"/>
    <property type="match status" value="1"/>
</dbReference>
<dbReference type="Proteomes" id="UP000694417">
    <property type="component" value="Unplaced"/>
</dbReference>
<name>A0A8D2KF61_UROPR</name>
<dbReference type="InterPro" id="IPR013106">
    <property type="entry name" value="Ig_V-set"/>
</dbReference>
<evidence type="ECO:0000256" key="1">
    <source>
        <dbReference type="ARBA" id="ARBA00004251"/>
    </source>
</evidence>
<evidence type="ECO:0000313" key="11">
    <source>
        <dbReference type="Ensembl" id="ENSUPAP00010008313.1"/>
    </source>
</evidence>
<feature type="region of interest" description="Disordered" evidence="8">
    <location>
        <begin position="203"/>
        <end position="226"/>
    </location>
</feature>
<keyword evidence="5" id="KW-0472">Membrane</keyword>
<dbReference type="SUPFAM" id="SSF48726">
    <property type="entry name" value="Immunoglobulin"/>
    <property type="match status" value="1"/>
</dbReference>
<feature type="region of interest" description="Disordered" evidence="8">
    <location>
        <begin position="156"/>
        <end position="188"/>
    </location>
</feature>
<organism evidence="11 12">
    <name type="scientific">Urocitellus parryii</name>
    <name type="common">Arctic ground squirrel</name>
    <name type="synonym">Spermophilus parryii</name>
    <dbReference type="NCBI Taxonomy" id="9999"/>
    <lineage>
        <taxon>Eukaryota</taxon>
        <taxon>Metazoa</taxon>
        <taxon>Chordata</taxon>
        <taxon>Craniata</taxon>
        <taxon>Vertebrata</taxon>
        <taxon>Euteleostomi</taxon>
        <taxon>Mammalia</taxon>
        <taxon>Eutheria</taxon>
        <taxon>Euarchontoglires</taxon>
        <taxon>Glires</taxon>
        <taxon>Rodentia</taxon>
        <taxon>Sciuromorpha</taxon>
        <taxon>Sciuridae</taxon>
        <taxon>Xerinae</taxon>
        <taxon>Marmotini</taxon>
        <taxon>Urocitellus</taxon>
    </lineage>
</organism>
<sequence>MSPRGLMAWPPLALLLLWLPGEGSLHGTSKVTGTVGGSLIVQCQYGKEFKDNDKLWCKKSVFYCKDIVKTRGSGGKVRSGRVSIRDHPAKLSFTVTMERLTLEDAGSYECWVDTPWLSILDLSFKVEVAVQPGEPLPPAGPQVPELSQRLPSLTQAWDLPEGSARPRTTIKGTAGQGHSVPSWPQEPSSCLRRLSYEGAVPRSSAHGLAGMCPLTSQPAGPPPSPH</sequence>
<protein>
    <recommendedName>
        <fullName evidence="10">Ig-like domain-containing protein</fullName>
    </recommendedName>
</protein>
<feature type="domain" description="Ig-like" evidence="10">
    <location>
        <begin position="10"/>
        <end position="129"/>
    </location>
</feature>
<comment type="subcellular location">
    <subcellularLocation>
        <location evidence="1">Cell membrane</location>
        <topology evidence="1">Single-pass type I membrane protein</topology>
    </subcellularLocation>
</comment>
<dbReference type="InterPro" id="IPR036179">
    <property type="entry name" value="Ig-like_dom_sf"/>
</dbReference>
<dbReference type="GO" id="GO:0004888">
    <property type="term" value="F:transmembrane signaling receptor activity"/>
    <property type="evidence" value="ECO:0007669"/>
    <property type="project" value="TreeGrafter"/>
</dbReference>
<dbReference type="InterPro" id="IPR007110">
    <property type="entry name" value="Ig-like_dom"/>
</dbReference>
<keyword evidence="12" id="KW-1185">Reference proteome</keyword>
<feature type="chain" id="PRO_5034772837" description="Ig-like domain-containing protein" evidence="9">
    <location>
        <begin position="24"/>
        <end position="226"/>
    </location>
</feature>
<evidence type="ECO:0000259" key="10">
    <source>
        <dbReference type="PROSITE" id="PS50835"/>
    </source>
</evidence>
<dbReference type="PANTHER" id="PTHR11860">
    <property type="entry name" value="POLYMERIC-IMMUNOGLOBULIN RECEPTOR"/>
    <property type="match status" value="1"/>
</dbReference>
<reference evidence="11" key="1">
    <citation type="submission" date="2025-08" db="UniProtKB">
        <authorList>
            <consortium name="Ensembl"/>
        </authorList>
    </citation>
    <scope>IDENTIFICATION</scope>
</reference>
<proteinExistence type="predicted"/>
<dbReference type="AlphaFoldDB" id="A0A8D2KF61"/>
<evidence type="ECO:0000256" key="4">
    <source>
        <dbReference type="ARBA" id="ARBA00022859"/>
    </source>
</evidence>
<dbReference type="InterPro" id="IPR003599">
    <property type="entry name" value="Ig_sub"/>
</dbReference>
<accession>A0A8D2KF61</accession>
<keyword evidence="4" id="KW-0391">Immunity</keyword>
<dbReference type="GO" id="GO:0005886">
    <property type="term" value="C:plasma membrane"/>
    <property type="evidence" value="ECO:0007669"/>
    <property type="project" value="UniProtKB-SubCell"/>
</dbReference>